<dbReference type="RefSeq" id="WP_377922554.1">
    <property type="nucleotide sequence ID" value="NZ_JBHRST010000001.1"/>
</dbReference>
<keyword evidence="1" id="KW-1133">Transmembrane helix</keyword>
<sequence length="215" mass="22563">MIDHADPSQTPADETTAKSRPFMLALLCLLGVFALGTAFGIVGAMAEDGVTPVALILLAVALGIAGTAGWGAFRLYARATSGPESPRVRFSRMLLIAGGAMGLVMGIAFSVASDTTGSADLFGNGPLPGWLAGLTIAAYVLVGGGLTLAWLRSIDEHEMQANNAGALAGLCTYLFVEPSWWLGARGGFLPEHQPMVTFLLVLTVYTAVWLWHRSR</sequence>
<evidence type="ECO:0000256" key="1">
    <source>
        <dbReference type="SAM" id="Phobius"/>
    </source>
</evidence>
<gene>
    <name evidence="2" type="ORF">ACFODU_01455</name>
</gene>
<feature type="transmembrane region" description="Helical" evidence="1">
    <location>
        <begin position="21"/>
        <end position="46"/>
    </location>
</feature>
<feature type="transmembrane region" description="Helical" evidence="1">
    <location>
        <begin position="163"/>
        <end position="183"/>
    </location>
</feature>
<feature type="transmembrane region" description="Helical" evidence="1">
    <location>
        <begin position="131"/>
        <end position="151"/>
    </location>
</feature>
<organism evidence="2 3">
    <name type="scientific">Alteraurantiacibacter palmitatis</name>
    <dbReference type="NCBI Taxonomy" id="2054628"/>
    <lineage>
        <taxon>Bacteria</taxon>
        <taxon>Pseudomonadati</taxon>
        <taxon>Pseudomonadota</taxon>
        <taxon>Alphaproteobacteria</taxon>
        <taxon>Sphingomonadales</taxon>
        <taxon>Erythrobacteraceae</taxon>
        <taxon>Alteraurantiacibacter</taxon>
    </lineage>
</organism>
<feature type="transmembrane region" description="Helical" evidence="1">
    <location>
        <begin position="52"/>
        <end position="73"/>
    </location>
</feature>
<evidence type="ECO:0000313" key="2">
    <source>
        <dbReference type="EMBL" id="MFC3096466.1"/>
    </source>
</evidence>
<keyword evidence="1" id="KW-0812">Transmembrane</keyword>
<evidence type="ECO:0000313" key="3">
    <source>
        <dbReference type="Proteomes" id="UP001595456"/>
    </source>
</evidence>
<feature type="transmembrane region" description="Helical" evidence="1">
    <location>
        <begin position="93"/>
        <end position="111"/>
    </location>
</feature>
<dbReference type="EMBL" id="JBHRST010000001">
    <property type="protein sequence ID" value="MFC3096466.1"/>
    <property type="molecule type" value="Genomic_DNA"/>
</dbReference>
<protein>
    <submittedName>
        <fullName evidence="2">Uncharacterized protein</fullName>
    </submittedName>
</protein>
<keyword evidence="1" id="KW-0472">Membrane</keyword>
<name>A0ABV7E4G0_9SPHN</name>
<feature type="transmembrane region" description="Helical" evidence="1">
    <location>
        <begin position="195"/>
        <end position="212"/>
    </location>
</feature>
<accession>A0ABV7E4G0</accession>
<keyword evidence="3" id="KW-1185">Reference proteome</keyword>
<dbReference type="Proteomes" id="UP001595456">
    <property type="component" value="Unassembled WGS sequence"/>
</dbReference>
<proteinExistence type="predicted"/>
<reference evidence="3" key="1">
    <citation type="journal article" date="2019" name="Int. J. Syst. Evol. Microbiol.">
        <title>The Global Catalogue of Microorganisms (GCM) 10K type strain sequencing project: providing services to taxonomists for standard genome sequencing and annotation.</title>
        <authorList>
            <consortium name="The Broad Institute Genomics Platform"/>
            <consortium name="The Broad Institute Genome Sequencing Center for Infectious Disease"/>
            <person name="Wu L."/>
            <person name="Ma J."/>
        </authorList>
    </citation>
    <scope>NUCLEOTIDE SEQUENCE [LARGE SCALE GENOMIC DNA]</scope>
    <source>
        <strain evidence="3">KCTC 52607</strain>
    </source>
</reference>
<comment type="caution">
    <text evidence="2">The sequence shown here is derived from an EMBL/GenBank/DDBJ whole genome shotgun (WGS) entry which is preliminary data.</text>
</comment>